<dbReference type="Gene3D" id="2.60.40.1630">
    <property type="entry name" value="bacillus anthracis domain"/>
    <property type="match status" value="1"/>
</dbReference>
<feature type="domain" description="DUF5643" evidence="2">
    <location>
        <begin position="211"/>
        <end position="322"/>
    </location>
</feature>
<protein>
    <recommendedName>
        <fullName evidence="5">DUF4179 domain-containing protein</fullName>
    </recommendedName>
</protein>
<dbReference type="Pfam" id="PF13786">
    <property type="entry name" value="DUF4179"/>
    <property type="match status" value="1"/>
</dbReference>
<dbReference type="EMBL" id="ADLO01000080">
    <property type="protein sequence ID" value="KGF54745.1"/>
    <property type="molecule type" value="Genomic_DNA"/>
</dbReference>
<comment type="caution">
    <text evidence="3">The sequence shown here is derived from an EMBL/GenBank/DDBJ whole genome shotgun (WGS) entry which is preliminary data.</text>
</comment>
<evidence type="ECO:0000259" key="1">
    <source>
        <dbReference type="Pfam" id="PF13786"/>
    </source>
</evidence>
<dbReference type="Pfam" id="PF18705">
    <property type="entry name" value="DUF5643"/>
    <property type="match status" value="1"/>
</dbReference>
<dbReference type="AlphaFoldDB" id="A0A096B6T1"/>
<sequence length="432" mass="47968">MARARARARRRRLWRRISAPAGSVAAVFAAFVLLVNLSTPFALACGKVPVLKELAAAVAFSPSLKAAVENDFIQYIGQSQTDNGVTMTVEYVIVDEKQVNIFFTLGSEVYTYLDGTPDLSLEDGSGAPASVQYSSPSELEEGGLRQITVDFTDGDVPNALRLDYRVDNYATGSGGASEHAHFDTPRPMPATPAAEFSFLLRFDPRFLQQGETIQLNQWLELDGQRLYVKNVEIYPTHVRLNLEDDESNSAWLKGLEFYLEDEKGNRYEKISNGITASGSTDSPFMPSHRLESSYFGDAEHLKLYITGAEWLDKNLEYVTVDLNTLEAHPQPPQITFLEVEEYSDDRVLVCRTPSSTAVFTQSLYTPDGEERPVGGWGFTIATEALENGDFLALEGLIDQTIHLGDYHWDTVTLALNWSRSTVLDTPLSLPLK</sequence>
<evidence type="ECO:0000259" key="2">
    <source>
        <dbReference type="Pfam" id="PF18705"/>
    </source>
</evidence>
<proteinExistence type="predicted"/>
<name>A0A096B6T1_FLAPL</name>
<dbReference type="InterPro" id="IPR025436">
    <property type="entry name" value="DUF4179"/>
</dbReference>
<keyword evidence="4" id="KW-1185">Reference proteome</keyword>
<dbReference type="InterPro" id="IPR040680">
    <property type="entry name" value="DUF5643"/>
</dbReference>
<evidence type="ECO:0000313" key="4">
    <source>
        <dbReference type="Proteomes" id="UP000029585"/>
    </source>
</evidence>
<organism evidence="3 4">
    <name type="scientific">Flavonifractor plautii 1_3_50AFAA</name>
    <dbReference type="NCBI Taxonomy" id="742738"/>
    <lineage>
        <taxon>Bacteria</taxon>
        <taxon>Bacillati</taxon>
        <taxon>Bacillota</taxon>
        <taxon>Clostridia</taxon>
        <taxon>Eubacteriales</taxon>
        <taxon>Oscillospiraceae</taxon>
        <taxon>Flavonifractor</taxon>
    </lineage>
</organism>
<dbReference type="HOGENOM" id="CLU_614948_0_0_9"/>
<reference evidence="3 4" key="1">
    <citation type="submission" date="2011-08" db="EMBL/GenBank/DDBJ databases">
        <title>The Genome Sequence of Clostridium orbiscindens 1_3_50AFAA.</title>
        <authorList>
            <consortium name="The Broad Institute Genome Sequencing Platform"/>
            <person name="Earl A."/>
            <person name="Ward D."/>
            <person name="Feldgarden M."/>
            <person name="Gevers D."/>
            <person name="Daigneault M."/>
            <person name="Strauss J."/>
            <person name="Allen-Vercoe E."/>
            <person name="Young S.K."/>
            <person name="Zeng Q."/>
            <person name="Gargeya S."/>
            <person name="Fitzgerald M."/>
            <person name="Haas B."/>
            <person name="Abouelleil A."/>
            <person name="Alvarado L."/>
            <person name="Arachchi H.M."/>
            <person name="Berlin A."/>
            <person name="Brown A."/>
            <person name="Chapman S.B."/>
            <person name="Chen Z."/>
            <person name="Dunbar C."/>
            <person name="Freedman E."/>
            <person name="Gearin G."/>
            <person name="Gellesch M."/>
            <person name="Goldberg J."/>
            <person name="Griggs A."/>
            <person name="Gujja S."/>
            <person name="Heiman D."/>
            <person name="Howarth C."/>
            <person name="Larson L."/>
            <person name="Lui A."/>
            <person name="MacDonald P.J.P."/>
            <person name="Montmayeur A."/>
            <person name="Murphy C."/>
            <person name="Neiman D."/>
            <person name="Pearson M."/>
            <person name="Priest M."/>
            <person name="Roberts A."/>
            <person name="Saif S."/>
            <person name="Shea T."/>
            <person name="Shenoy N."/>
            <person name="Sisk P."/>
            <person name="Stolte C."/>
            <person name="Sykes S."/>
            <person name="Wortman J."/>
            <person name="Nusbaum C."/>
            <person name="Birren B."/>
        </authorList>
    </citation>
    <scope>NUCLEOTIDE SEQUENCE [LARGE SCALE GENOMIC DNA]</scope>
    <source>
        <strain evidence="3 4">1_3_50AFAA</strain>
    </source>
</reference>
<evidence type="ECO:0000313" key="3">
    <source>
        <dbReference type="EMBL" id="KGF54745.1"/>
    </source>
</evidence>
<dbReference type="RefSeq" id="WP_044941559.1">
    <property type="nucleotide sequence ID" value="NZ_KN174163.1"/>
</dbReference>
<feature type="domain" description="DUF4179" evidence="1">
    <location>
        <begin position="15"/>
        <end position="105"/>
    </location>
</feature>
<accession>A0A096B6T1</accession>
<gene>
    <name evidence="3" type="ORF">HMPREF9460_02553</name>
</gene>
<dbReference type="eggNOG" id="ENOG50307W9">
    <property type="taxonomic scope" value="Bacteria"/>
</dbReference>
<evidence type="ECO:0008006" key="5">
    <source>
        <dbReference type="Google" id="ProtNLM"/>
    </source>
</evidence>
<dbReference type="PATRIC" id="fig|742738.3.peg.2619"/>
<dbReference type="Proteomes" id="UP000029585">
    <property type="component" value="Unassembled WGS sequence"/>
</dbReference>